<proteinExistence type="predicted"/>
<evidence type="ECO:0000313" key="2">
    <source>
        <dbReference type="Proteomes" id="UP001163603"/>
    </source>
</evidence>
<evidence type="ECO:0000313" key="1">
    <source>
        <dbReference type="EMBL" id="KAJ0043389.1"/>
    </source>
</evidence>
<comment type="caution">
    <text evidence="1">The sequence shown here is derived from an EMBL/GenBank/DDBJ whole genome shotgun (WGS) entry which is preliminary data.</text>
</comment>
<keyword evidence="2" id="KW-1185">Reference proteome</keyword>
<dbReference type="EMBL" id="CM047739">
    <property type="protein sequence ID" value="KAJ0043389.1"/>
    <property type="molecule type" value="Genomic_DNA"/>
</dbReference>
<protein>
    <submittedName>
        <fullName evidence="1">Uncharacterized protein</fullName>
    </submittedName>
</protein>
<gene>
    <name evidence="1" type="ORF">Pint_19469</name>
</gene>
<organism evidence="1 2">
    <name type="scientific">Pistacia integerrima</name>
    <dbReference type="NCBI Taxonomy" id="434235"/>
    <lineage>
        <taxon>Eukaryota</taxon>
        <taxon>Viridiplantae</taxon>
        <taxon>Streptophyta</taxon>
        <taxon>Embryophyta</taxon>
        <taxon>Tracheophyta</taxon>
        <taxon>Spermatophyta</taxon>
        <taxon>Magnoliopsida</taxon>
        <taxon>eudicotyledons</taxon>
        <taxon>Gunneridae</taxon>
        <taxon>Pentapetalae</taxon>
        <taxon>rosids</taxon>
        <taxon>malvids</taxon>
        <taxon>Sapindales</taxon>
        <taxon>Anacardiaceae</taxon>
        <taxon>Pistacia</taxon>
    </lineage>
</organism>
<dbReference type="Proteomes" id="UP001163603">
    <property type="component" value="Chromosome 4"/>
</dbReference>
<sequence>MGDWRNWYQEVANSKPLFKTIYTTVIIGILVSAFYVFSAIKSPITASSTSWLSSPSPGPSLKLGFLPHLPISTSLLTAYSRAGDFCSSWVSFNETCYRDVIIWNAMISACTENRCFNMALDLFVEMIKEEPGFDSTTLLIVVSTLSHMKSLKQGKIFHSLSIKSGMLADSSLCNALVDMYAKCGDLNSSECMFAGMDCRDIVSWNTIMSGCLSNDHPEESLLYFKEMSCSRERADYVSLSSAIAVCACLGVFSHGQVIHGWVIKLGYEEGSYVSVANSLISLYSQCGDIEAAETVFRDMQHKDIVSWNAIINGFTSNGKIKEAFDLLNEMQLMGSVQPDVATVVTIMSLCAEFMLLREGRSAHGYAMRRLMGYDVIVMNSLINFYSKCSCVAKAELLFSTISVKDLVSWNTMISGYIQNGDSKKAQSLFKEMLYFSSQFSTSTLFAILPSCNSLESLEFGRSIHCWQLKVGFSNNNNAINPLMDMYINCGDLMAAFALLQRISLVGDTFCWNTVIVACTRNGHFRVAFETFNTMRQQGNVSHDSVTLVNVILACGMLELASQGKSLHGLALKSLMGSDTRVLNVLITMYSRCRDIESARLVFSLSSNRNLCSWNCMISAFSQNKAEIRALELFRSLEFKPDEITIVSVLSACTQLGVLRHGREMHGRVSRMCFQENSFISAALLDMYSNCKGPSQLQCITILIPLQQRSNMKLTLMLLTFPPLQVNS</sequence>
<reference evidence="2" key="1">
    <citation type="journal article" date="2023" name="G3 (Bethesda)">
        <title>Genome assembly and association tests identify interacting loci associated with vigor, precocity, and sex in interspecific pistachio rootstocks.</title>
        <authorList>
            <person name="Palmer W."/>
            <person name="Jacygrad E."/>
            <person name="Sagayaradj S."/>
            <person name="Cavanaugh K."/>
            <person name="Han R."/>
            <person name="Bertier L."/>
            <person name="Beede B."/>
            <person name="Kafkas S."/>
            <person name="Golino D."/>
            <person name="Preece J."/>
            <person name="Michelmore R."/>
        </authorList>
    </citation>
    <scope>NUCLEOTIDE SEQUENCE [LARGE SCALE GENOMIC DNA]</scope>
</reference>
<name>A0ACC0YXC3_9ROSI</name>
<accession>A0ACC0YXC3</accession>